<proteinExistence type="predicted"/>
<evidence type="ECO:0000313" key="1">
    <source>
        <dbReference type="EMBL" id="RHG19918.1"/>
    </source>
</evidence>
<reference evidence="1 2" key="1">
    <citation type="submission" date="2018-08" db="EMBL/GenBank/DDBJ databases">
        <title>A genome reference for cultivated species of the human gut microbiota.</title>
        <authorList>
            <person name="Zou Y."/>
            <person name="Xue W."/>
            <person name="Luo G."/>
        </authorList>
    </citation>
    <scope>NUCLEOTIDE SEQUENCE [LARGE SCALE GENOMIC DNA]</scope>
    <source>
        <strain evidence="1 2">AM22-9LB</strain>
    </source>
</reference>
<dbReference type="Proteomes" id="UP000284220">
    <property type="component" value="Unassembled WGS sequence"/>
</dbReference>
<dbReference type="RefSeq" id="WP_118197240.1">
    <property type="nucleotide sequence ID" value="NZ_QRHZ01000001.1"/>
</dbReference>
<protein>
    <submittedName>
        <fullName evidence="1">Uncharacterized protein</fullName>
    </submittedName>
</protein>
<comment type="caution">
    <text evidence="1">The sequence shown here is derived from an EMBL/GenBank/DDBJ whole genome shotgun (WGS) entry which is preliminary data.</text>
</comment>
<name>A0A414SK03_9FIRM</name>
<sequence>MNNFRFHYARAIITVPKTDDIEMNREIRRRINLFEKDNRMYIDLMKFLLDNQIPVRAIPEDYANEDQIDYVSRLNTAYKNLGLFYNC</sequence>
<dbReference type="EMBL" id="QRHZ01000001">
    <property type="protein sequence ID" value="RHG19918.1"/>
    <property type="molecule type" value="Genomic_DNA"/>
</dbReference>
<gene>
    <name evidence="1" type="ORF">DW272_01550</name>
</gene>
<dbReference type="AlphaFoldDB" id="A0A414SK03"/>
<accession>A0A414SK03</accession>
<organism evidence="1 2">
    <name type="scientific">Blautia obeum</name>
    <dbReference type="NCBI Taxonomy" id="40520"/>
    <lineage>
        <taxon>Bacteria</taxon>
        <taxon>Bacillati</taxon>
        <taxon>Bacillota</taxon>
        <taxon>Clostridia</taxon>
        <taxon>Lachnospirales</taxon>
        <taxon>Lachnospiraceae</taxon>
        <taxon>Blautia</taxon>
    </lineage>
</organism>
<evidence type="ECO:0000313" key="2">
    <source>
        <dbReference type="Proteomes" id="UP000284220"/>
    </source>
</evidence>